<dbReference type="EMBL" id="JACEZU010000001">
    <property type="protein sequence ID" value="MBA5686115.1"/>
    <property type="molecule type" value="Genomic_DNA"/>
</dbReference>
<dbReference type="InterPro" id="IPR044922">
    <property type="entry name" value="DUF2063_N_sf"/>
</dbReference>
<accession>A0A7W2IIW3</accession>
<comment type="caution">
    <text evidence="3">The sequence shown here is derived from an EMBL/GenBank/DDBJ whole genome shotgun (WGS) entry which is preliminary data.</text>
</comment>
<keyword evidence="3" id="KW-0238">DNA-binding</keyword>
<dbReference type="AlphaFoldDB" id="A0A7W2IIW3"/>
<proteinExistence type="predicted"/>
<evidence type="ECO:0000256" key="1">
    <source>
        <dbReference type="SAM" id="MobiDB-lite"/>
    </source>
</evidence>
<evidence type="ECO:0000259" key="2">
    <source>
        <dbReference type="Pfam" id="PF09836"/>
    </source>
</evidence>
<evidence type="ECO:0000313" key="3">
    <source>
        <dbReference type="EMBL" id="MBA5686115.1"/>
    </source>
</evidence>
<dbReference type="Gene3D" id="1.10.150.690">
    <property type="entry name" value="DUF2063"/>
    <property type="match status" value="1"/>
</dbReference>
<evidence type="ECO:0000313" key="4">
    <source>
        <dbReference type="Proteomes" id="UP000573499"/>
    </source>
</evidence>
<dbReference type="InterPro" id="IPR018640">
    <property type="entry name" value="DUF2063"/>
</dbReference>
<reference evidence="3 4" key="1">
    <citation type="submission" date="2020-07" db="EMBL/GenBank/DDBJ databases">
        <title>Novel species isolated from subtropical streams in China.</title>
        <authorList>
            <person name="Lu H."/>
        </authorList>
    </citation>
    <scope>NUCLEOTIDE SEQUENCE [LARGE SCALE GENOMIC DNA]</scope>
    <source>
        <strain evidence="3 4">LX47W</strain>
    </source>
</reference>
<protein>
    <submittedName>
        <fullName evidence="3">Putative DNA-binding domain-containing protein</fullName>
    </submittedName>
</protein>
<keyword evidence="4" id="KW-1185">Reference proteome</keyword>
<dbReference type="RefSeq" id="WP_182151874.1">
    <property type="nucleotide sequence ID" value="NZ_JACEZU010000001.1"/>
</dbReference>
<dbReference type="Pfam" id="PF09836">
    <property type="entry name" value="DUF2063"/>
    <property type="match status" value="1"/>
</dbReference>
<dbReference type="GO" id="GO:0003677">
    <property type="term" value="F:DNA binding"/>
    <property type="evidence" value="ECO:0007669"/>
    <property type="project" value="UniProtKB-KW"/>
</dbReference>
<organism evidence="3 4">
    <name type="scientific">Rugamonas apoptosis</name>
    <dbReference type="NCBI Taxonomy" id="2758570"/>
    <lineage>
        <taxon>Bacteria</taxon>
        <taxon>Pseudomonadati</taxon>
        <taxon>Pseudomonadota</taxon>
        <taxon>Betaproteobacteria</taxon>
        <taxon>Burkholderiales</taxon>
        <taxon>Oxalobacteraceae</taxon>
        <taxon>Telluria group</taxon>
        <taxon>Rugamonas</taxon>
    </lineage>
</organism>
<dbReference type="Proteomes" id="UP000573499">
    <property type="component" value="Unassembled WGS sequence"/>
</dbReference>
<sequence>MNGLAEIQAAFQAYVLADLPDEVLENVPNDVPPDAPDDMAADVSPDAPANISGQGGAQPSIVRAVCGQSGPSGQYGLGALERLAIYRNAYRVRMREALCEAYDKTWSYLGDALFAQLADSYLAAHPSRQPNLRWYGDVFADHVAQALPEYPWVAELARFEWALGLAFDAADAAPLTAADVAQLAPSALDELALDWHPSVRLLPLRWNAVALWQALGAEQTPPDAAPSDTSVTWLVWRHGEQPHFRSLDVGEVGALSRIGEGATFGSLCEDIGAQRGEAAVPALAGYLRHWLAQGVLTPRREGCGRTVTA</sequence>
<feature type="region of interest" description="Disordered" evidence="1">
    <location>
        <begin position="28"/>
        <end position="55"/>
    </location>
</feature>
<feature type="domain" description="Putative DNA-binding" evidence="2">
    <location>
        <begin position="7"/>
        <end position="142"/>
    </location>
</feature>
<name>A0A7W2IIW3_9BURK</name>
<gene>
    <name evidence="3" type="ORF">H3H39_03500</name>
</gene>